<reference evidence="1 2" key="1">
    <citation type="journal article" date="2015" name="Appl. Environ. Microbiol.">
        <title>Aerobic and Anaerobic Thiosulfate Oxidation by a Cold-Adapted, Subglacial Chemoautotroph.</title>
        <authorList>
            <person name="Harrold Z.R."/>
            <person name="Skidmore M.L."/>
            <person name="Hamilton T.L."/>
            <person name="Desch L."/>
            <person name="Amada K."/>
            <person name="van Gelder W."/>
            <person name="Glover K."/>
            <person name="Roden E.E."/>
            <person name="Boyd E.S."/>
        </authorList>
    </citation>
    <scope>NUCLEOTIDE SEQUENCE [LARGE SCALE GENOMIC DNA]</scope>
    <source>
        <strain evidence="1 2">RG</strain>
    </source>
</reference>
<sequence length="355" mass="39457">MWRFESLDNAVARAQAHGVEVMLTLGQTPPWAAARPHEKVPNGWGASAEPKNMADWENYIRTVATRYKGKIKYYELWNEPRFREIDPYRAVAGFTGTAKQMVEMGAIAKRVLNEVDPEAMLISPAADSGLPGLKRLKAWLDAGGGKVSDVIAYHIYVTPPEQIPGVVHALRNLVNQYGLSGVEIWNTESGFVVESPDREAKVTGSEVFGEVLNVEKGAAYASRALILGAASGLDRFFWYSWDIPTMALTEGKGRTITLAGNAYIKTERWLRGAAINECRTADDKLWICTMNRGERKARLVWNTTGTRNWMVPAQWQARQYETLLGGMTNVDQSGRIRVDEAPLLIVSDDLAWGTP</sequence>
<dbReference type="InterPro" id="IPR051923">
    <property type="entry name" value="Glycosyl_Hydrolase_39"/>
</dbReference>
<dbReference type="Gene3D" id="3.20.20.80">
    <property type="entry name" value="Glycosidases"/>
    <property type="match status" value="1"/>
</dbReference>
<evidence type="ECO:0008006" key="3">
    <source>
        <dbReference type="Google" id="ProtNLM"/>
    </source>
</evidence>
<dbReference type="EMBL" id="LDUG01000033">
    <property type="protein sequence ID" value="KVW94658.1"/>
    <property type="molecule type" value="Genomic_DNA"/>
</dbReference>
<dbReference type="SUPFAM" id="SSF51445">
    <property type="entry name" value="(Trans)glycosidases"/>
    <property type="match status" value="1"/>
</dbReference>
<dbReference type="PANTHER" id="PTHR12631">
    <property type="entry name" value="ALPHA-L-IDURONIDASE"/>
    <property type="match status" value="1"/>
</dbReference>
<comment type="caution">
    <text evidence="1">The sequence shown here is derived from an EMBL/GenBank/DDBJ whole genome shotgun (WGS) entry which is preliminary data.</text>
</comment>
<protein>
    <recommendedName>
        <fullName evidence="3">Glycoside hydrolase family 5 domain-containing protein</fullName>
    </recommendedName>
</protein>
<dbReference type="InterPro" id="IPR017853">
    <property type="entry name" value="GH"/>
</dbReference>
<evidence type="ECO:0000313" key="2">
    <source>
        <dbReference type="Proteomes" id="UP000064243"/>
    </source>
</evidence>
<dbReference type="PATRIC" id="fig|36861.3.peg.2072"/>
<name>A0A106BLG9_THIDE</name>
<proteinExistence type="predicted"/>
<accession>A0A106BLG9</accession>
<gene>
    <name evidence="1" type="ORF">ABW22_11455</name>
</gene>
<organism evidence="1 2">
    <name type="scientific">Thiobacillus denitrificans</name>
    <dbReference type="NCBI Taxonomy" id="36861"/>
    <lineage>
        <taxon>Bacteria</taxon>
        <taxon>Pseudomonadati</taxon>
        <taxon>Pseudomonadota</taxon>
        <taxon>Betaproteobacteria</taxon>
        <taxon>Nitrosomonadales</taxon>
        <taxon>Thiobacillaceae</taxon>
        <taxon>Thiobacillus</taxon>
    </lineage>
</organism>
<dbReference type="AlphaFoldDB" id="A0A106BLG9"/>
<keyword evidence="2" id="KW-1185">Reference proteome</keyword>
<dbReference type="GO" id="GO:0004553">
    <property type="term" value="F:hydrolase activity, hydrolyzing O-glycosyl compounds"/>
    <property type="evidence" value="ECO:0007669"/>
    <property type="project" value="TreeGrafter"/>
</dbReference>
<evidence type="ECO:0000313" key="1">
    <source>
        <dbReference type="EMBL" id="KVW94658.1"/>
    </source>
</evidence>
<dbReference type="PANTHER" id="PTHR12631:SF10">
    <property type="entry name" value="BETA-XYLOSIDASE-LIKE PROTEIN-RELATED"/>
    <property type="match status" value="1"/>
</dbReference>
<dbReference type="Proteomes" id="UP000064243">
    <property type="component" value="Unassembled WGS sequence"/>
</dbReference>